<dbReference type="InterPro" id="IPR050115">
    <property type="entry name" value="Proteasome_alpha"/>
</dbReference>
<gene>
    <name evidence="4" type="ORF">ENM30_03075</name>
    <name evidence="3" type="ORF">ENT82_03025</name>
    <name evidence="2" type="ORF">ENU43_01015</name>
</gene>
<dbReference type="InterPro" id="IPR001353">
    <property type="entry name" value="Proteasome_sua/b"/>
</dbReference>
<reference evidence="3" key="1">
    <citation type="journal article" date="2020" name="mSystems">
        <title>Genome- and Community-Level Interaction Insights into Carbon Utilization and Element Cycling Functions of Hydrothermarchaeota in Hydrothermal Sediment.</title>
        <authorList>
            <person name="Zhou Z."/>
            <person name="Liu Y."/>
            <person name="Xu W."/>
            <person name="Pan J."/>
            <person name="Luo Z.H."/>
            <person name="Li M."/>
        </authorList>
    </citation>
    <scope>NUCLEOTIDE SEQUENCE [LARGE SCALE GENOMIC DNA]</scope>
    <source>
        <strain evidence="4">SpSt-1073</strain>
        <strain evidence="3">SpSt-613</strain>
        <strain evidence="2">SpSt-669</strain>
    </source>
</reference>
<evidence type="ECO:0000313" key="2">
    <source>
        <dbReference type="EMBL" id="HGL40239.1"/>
    </source>
</evidence>
<comment type="caution">
    <text evidence="3">The sequence shown here is derived from an EMBL/GenBank/DDBJ whole genome shotgun (WGS) entry which is preliminary data.</text>
</comment>
<dbReference type="EMBL" id="DTAD01000032">
    <property type="protein sequence ID" value="HGN90086.1"/>
    <property type="molecule type" value="Genomic_DNA"/>
</dbReference>
<dbReference type="SUPFAM" id="SSF56235">
    <property type="entry name" value="N-terminal nucleophile aminohydrolases (Ntn hydrolases)"/>
    <property type="match status" value="1"/>
</dbReference>
<dbReference type="Gene3D" id="3.60.20.10">
    <property type="entry name" value="Glutamine Phosphoribosylpyrophosphate, subunit 1, domain 1"/>
    <property type="match status" value="1"/>
</dbReference>
<sequence>MTMDPSRFQMFYGPEGRMTLVDRALEAVMRGAISIGLRFPRYAVLASMVKPTRKLMKPSDKVFVVDDHVGVTGSGYISDLYRIVDHMRIEAQRHRLLFDAAVDVGTLVDSVSGYFHGYTLYPVRPQGVAVIIGGVDKLGVQLYQVDPSGTAFNGDAFALGVNSDKAIDMLENEYRPDMTLDEALNLITSVVERTGNPEPTIQVGYISLDNPVFRRETINGVKKKST</sequence>
<evidence type="ECO:0000256" key="1">
    <source>
        <dbReference type="ARBA" id="ARBA00022942"/>
    </source>
</evidence>
<accession>A0A7C4E1Y8</accession>
<dbReference type="PANTHER" id="PTHR11599">
    <property type="entry name" value="PROTEASOME SUBUNIT ALPHA/BETA"/>
    <property type="match status" value="1"/>
</dbReference>
<dbReference type="InterPro" id="IPR029055">
    <property type="entry name" value="Ntn_hydrolases_N"/>
</dbReference>
<name>A0A7C4E1Y8_CALS0</name>
<dbReference type="GO" id="GO:0004175">
    <property type="term" value="F:endopeptidase activity"/>
    <property type="evidence" value="ECO:0007669"/>
    <property type="project" value="UniProtKB-ARBA"/>
</dbReference>
<dbReference type="Pfam" id="PF00227">
    <property type="entry name" value="Proteasome"/>
    <property type="match status" value="1"/>
</dbReference>
<dbReference type="GO" id="GO:0051603">
    <property type="term" value="P:proteolysis involved in protein catabolic process"/>
    <property type="evidence" value="ECO:0007669"/>
    <property type="project" value="InterPro"/>
</dbReference>
<dbReference type="GO" id="GO:0005839">
    <property type="term" value="C:proteasome core complex"/>
    <property type="evidence" value="ECO:0007669"/>
    <property type="project" value="InterPro"/>
</dbReference>
<dbReference type="AlphaFoldDB" id="A0A7C4E1Y8"/>
<keyword evidence="1 3" id="KW-0647">Proteasome</keyword>
<dbReference type="EMBL" id="DRXG01000062">
    <property type="protein sequence ID" value="HHN52277.1"/>
    <property type="molecule type" value="Genomic_DNA"/>
</dbReference>
<organism evidence="3">
    <name type="scientific">Caldiarchaeum subterraneum</name>
    <dbReference type="NCBI Taxonomy" id="311458"/>
    <lineage>
        <taxon>Archaea</taxon>
        <taxon>Nitrososphaerota</taxon>
        <taxon>Candidatus Caldarchaeales</taxon>
        <taxon>Candidatus Caldarchaeaceae</taxon>
        <taxon>Candidatus Caldarchaeum</taxon>
    </lineage>
</organism>
<protein>
    <submittedName>
        <fullName evidence="3">Proteasome subunit alpha</fullName>
    </submittedName>
</protein>
<dbReference type="EMBL" id="DTCM01000014">
    <property type="protein sequence ID" value="HGL40239.1"/>
    <property type="molecule type" value="Genomic_DNA"/>
</dbReference>
<proteinExistence type="predicted"/>
<evidence type="ECO:0000313" key="4">
    <source>
        <dbReference type="EMBL" id="HHN52277.1"/>
    </source>
</evidence>
<evidence type="ECO:0000313" key="3">
    <source>
        <dbReference type="EMBL" id="HGN90086.1"/>
    </source>
</evidence>